<accession>A0AA35SA13</accession>
<evidence type="ECO:0000313" key="2">
    <source>
        <dbReference type="Proteomes" id="UP001174909"/>
    </source>
</evidence>
<sequence>MSSHEILNEVPLKLKVLVRVIARAFYQPQQIVVLDILAKYPWCCLFTLPTYSHGLVTINCCVAGNCEVITPAPI</sequence>
<organism evidence="1 2">
    <name type="scientific">Geodia barretti</name>
    <name type="common">Barrett's horny sponge</name>
    <dbReference type="NCBI Taxonomy" id="519541"/>
    <lineage>
        <taxon>Eukaryota</taxon>
        <taxon>Metazoa</taxon>
        <taxon>Porifera</taxon>
        <taxon>Demospongiae</taxon>
        <taxon>Heteroscleromorpha</taxon>
        <taxon>Tetractinellida</taxon>
        <taxon>Astrophorina</taxon>
        <taxon>Geodiidae</taxon>
        <taxon>Geodia</taxon>
    </lineage>
</organism>
<dbReference type="Proteomes" id="UP001174909">
    <property type="component" value="Unassembled WGS sequence"/>
</dbReference>
<keyword evidence="2" id="KW-1185">Reference proteome</keyword>
<protein>
    <submittedName>
        <fullName evidence="1">Uncharacterized protein</fullName>
    </submittedName>
</protein>
<dbReference type="AlphaFoldDB" id="A0AA35SA13"/>
<reference evidence="1" key="1">
    <citation type="submission" date="2023-03" db="EMBL/GenBank/DDBJ databases">
        <authorList>
            <person name="Steffen K."/>
            <person name="Cardenas P."/>
        </authorList>
    </citation>
    <scope>NUCLEOTIDE SEQUENCE</scope>
</reference>
<evidence type="ECO:0000313" key="1">
    <source>
        <dbReference type="EMBL" id="CAI8025267.1"/>
    </source>
</evidence>
<name>A0AA35SA13_GEOBA</name>
<proteinExistence type="predicted"/>
<comment type="caution">
    <text evidence="1">The sequence shown here is derived from an EMBL/GenBank/DDBJ whole genome shotgun (WGS) entry which is preliminary data.</text>
</comment>
<dbReference type="EMBL" id="CASHTH010002136">
    <property type="protein sequence ID" value="CAI8025267.1"/>
    <property type="molecule type" value="Genomic_DNA"/>
</dbReference>
<gene>
    <name evidence="1" type="ORF">GBAR_LOCUS14615</name>
</gene>